<dbReference type="PRINTS" id="PR00702">
    <property type="entry name" value="ACRIFLAVINRP"/>
</dbReference>
<feature type="transmembrane region" description="Helical" evidence="1">
    <location>
        <begin position="1012"/>
        <end position="1038"/>
    </location>
</feature>
<dbReference type="PANTHER" id="PTHR32063">
    <property type="match status" value="1"/>
</dbReference>
<feature type="transmembrane region" description="Helical" evidence="1">
    <location>
        <begin position="433"/>
        <end position="452"/>
    </location>
</feature>
<evidence type="ECO:0000313" key="2">
    <source>
        <dbReference type="EMBL" id="SOY55628.1"/>
    </source>
</evidence>
<accession>A0A975X3I9</accession>
<dbReference type="SUPFAM" id="SSF82866">
    <property type="entry name" value="Multidrug efflux transporter AcrB transmembrane domain"/>
    <property type="match status" value="2"/>
</dbReference>
<feature type="transmembrane region" description="Helical" evidence="1">
    <location>
        <begin position="557"/>
        <end position="575"/>
    </location>
</feature>
<feature type="transmembrane region" description="Helical" evidence="1">
    <location>
        <begin position="12"/>
        <end position="32"/>
    </location>
</feature>
<evidence type="ECO:0000256" key="1">
    <source>
        <dbReference type="SAM" id="Phobius"/>
    </source>
</evidence>
<keyword evidence="1" id="KW-0812">Transmembrane</keyword>
<feature type="transmembrane region" description="Helical" evidence="1">
    <location>
        <begin position="883"/>
        <end position="901"/>
    </location>
</feature>
<dbReference type="GO" id="GO:0042910">
    <property type="term" value="F:xenobiotic transmembrane transporter activity"/>
    <property type="evidence" value="ECO:0007669"/>
    <property type="project" value="TreeGrafter"/>
</dbReference>
<dbReference type="Gene3D" id="3.30.70.1320">
    <property type="entry name" value="Multidrug efflux transporter AcrB pore domain like"/>
    <property type="match status" value="1"/>
</dbReference>
<dbReference type="Gene3D" id="1.20.1640.10">
    <property type="entry name" value="Multidrug efflux transporter AcrB transmembrane domain"/>
    <property type="match status" value="2"/>
</dbReference>
<keyword evidence="1" id="KW-1133">Transmembrane helix</keyword>
<gene>
    <name evidence="2" type="ORF">CBM2589_B300065</name>
</gene>
<dbReference type="InterPro" id="IPR027463">
    <property type="entry name" value="AcrB_DN_DC_subdom"/>
</dbReference>
<organism evidence="2 3">
    <name type="scientific">Cupriavidus taiwanensis</name>
    <dbReference type="NCBI Taxonomy" id="164546"/>
    <lineage>
        <taxon>Bacteria</taxon>
        <taxon>Pseudomonadati</taxon>
        <taxon>Pseudomonadota</taxon>
        <taxon>Betaproteobacteria</taxon>
        <taxon>Burkholderiales</taxon>
        <taxon>Burkholderiaceae</taxon>
        <taxon>Cupriavidus</taxon>
    </lineage>
</organism>
<feature type="transmembrane region" description="Helical" evidence="1">
    <location>
        <begin position="335"/>
        <end position="354"/>
    </location>
</feature>
<reference evidence="2 3" key="1">
    <citation type="submission" date="2018-01" db="EMBL/GenBank/DDBJ databases">
        <authorList>
            <person name="Clerissi C."/>
        </authorList>
    </citation>
    <scope>NUCLEOTIDE SEQUENCE [LARGE SCALE GENOMIC DNA]</scope>
    <source>
        <strain evidence="2">Cupriavidus taiwanensis STM 3521</strain>
    </source>
</reference>
<comment type="caution">
    <text evidence="2">The sequence shown here is derived from an EMBL/GenBank/DDBJ whole genome shotgun (WGS) entry which is preliminary data.</text>
</comment>
<feature type="transmembrane region" description="Helical" evidence="1">
    <location>
        <begin position="981"/>
        <end position="1000"/>
    </location>
</feature>
<dbReference type="Pfam" id="PF00873">
    <property type="entry name" value="ACR_tran"/>
    <property type="match status" value="1"/>
</dbReference>
<dbReference type="Gene3D" id="3.30.70.1430">
    <property type="entry name" value="Multidrug efflux transporter AcrB pore domain"/>
    <property type="match status" value="2"/>
</dbReference>
<dbReference type="Gene3D" id="3.30.2090.10">
    <property type="entry name" value="Multidrug efflux transporter AcrB TolC docking domain, DN and DC subdomains"/>
    <property type="match status" value="2"/>
</dbReference>
<feature type="transmembrane region" description="Helical" evidence="1">
    <location>
        <begin position="464"/>
        <end position="483"/>
    </location>
</feature>
<dbReference type="SUPFAM" id="SSF82693">
    <property type="entry name" value="Multidrug efflux transporter AcrB pore domain, PN1, PN2, PC1 and PC2 subdomains"/>
    <property type="match status" value="3"/>
</dbReference>
<dbReference type="SUPFAM" id="SSF82714">
    <property type="entry name" value="Multidrug efflux transporter AcrB TolC docking domain, DN and DC subdomains"/>
    <property type="match status" value="2"/>
</dbReference>
<dbReference type="Proteomes" id="UP000256297">
    <property type="component" value="Chromosome CBM2589_b"/>
</dbReference>
<feature type="transmembrane region" description="Helical" evidence="1">
    <location>
        <begin position="934"/>
        <end position="960"/>
    </location>
</feature>
<evidence type="ECO:0000313" key="3">
    <source>
        <dbReference type="Proteomes" id="UP000256297"/>
    </source>
</evidence>
<dbReference type="InterPro" id="IPR001036">
    <property type="entry name" value="Acrflvin-R"/>
</dbReference>
<sequence length="1068" mass="114527">MTLSELCIRRPVMTVLLCLAVVVTGIVLYPTIPIAALPSFNSPVIQVTATLPGASPETMAASVATQLEKQFATIPGVSVISSSNTLGNSSVTIEFNSDRNIDDAAVDVQAALFRAQRSLPIEMTTPPSYRKVNPADAPVLLLAINSPAMSLADLNAFGDNLISPTLATLPGVAQVQIFGQKRFAVRVRAHPDALAARGLTLDELATALNRANANTPVGTLDSARQTLTIQANRQLTSADAFRNIIVASQPSGALVRLSDVAEVEDSVETIKTGSWLNNERSIVLAVLRQPDANTVAVVDAIHAALPRLIQQMPGSINVSVVNDRSRSIRESIHDVQFTLALTVALVVMVIFLFLRRAAATLIPTVSLPISLIGTVALMKAFGYSLDNVSLLAITLAVGLVVDDAIVMLENIVRHIEDGVAPLKAALVGSREMGFTILSISISLVAVFIPIFFMPGVIGLLFHEFAAVVSLSILVSALVSLTLIPMLCARFLSAENVPVDESHHAYGDHPPGQPAQPAVAQRQTFGMRSTQWFENLFEFTLHRYARGLDWCLAHRRTVLVAAGLTFVLTAVLFVAIPKGFFPEEDIGQIRVNAEGPQDISFDAMSERLRDAAERMRANPAVKSIVVAIGGGPSPAINTGRMFVELKPRGERAAMPRVIESLRRDVAGVPGLAVYFSPVQNLQLGGRQSKSRYQYTLQSVKAGQLQDYSDQLMAKMRADTLFRDVTSDSQQSGLEAHLSIDRDKANALGVQMQDVRTALYSAFGERQVSTIYTPIDNYYVILQAADADRTDESAFAKLYVRSKTGQMVPVSAFATTERRVGPIAVNHQGQLPSVTVSFNLAPGAALGDASARIDRYKQEIAMPTSIFTSWGGDAAVFQSSQATQIVLLVAAIAVIYTLLGVLYESYIHPLTILAGLPSAAVGALLTLFVFNVELSLIAVIGVLMLIGIVKKNAIMMIDFALAAQREQGMTPARAIRQACLLRFRPIMMTTFAAVMGALPLALGLGAGAELRQPLGLAVVGGLLFSQVITLFITPVIYLALDRFSGTGPLQIDAQGNKLPEKVPGEAVRQH</sequence>
<feature type="transmembrane region" description="Helical" evidence="1">
    <location>
        <begin position="361"/>
        <end position="382"/>
    </location>
</feature>
<dbReference type="AlphaFoldDB" id="A0A975X3I9"/>
<proteinExistence type="predicted"/>
<keyword evidence="1" id="KW-0472">Membrane</keyword>
<dbReference type="GO" id="GO:0005886">
    <property type="term" value="C:plasma membrane"/>
    <property type="evidence" value="ECO:0007669"/>
    <property type="project" value="TreeGrafter"/>
</dbReference>
<dbReference type="EMBL" id="OFSP01000024">
    <property type="protein sequence ID" value="SOY55628.1"/>
    <property type="molecule type" value="Genomic_DNA"/>
</dbReference>
<name>A0A975X3I9_9BURK</name>
<dbReference type="Gene3D" id="3.30.70.1440">
    <property type="entry name" value="Multidrug efflux transporter AcrB pore domain"/>
    <property type="match status" value="1"/>
</dbReference>
<dbReference type="PANTHER" id="PTHR32063:SF21">
    <property type="entry name" value="MULTIDRUG RESISTANCE PROTEIN MDTB"/>
    <property type="match status" value="1"/>
</dbReference>
<protein>
    <submittedName>
        <fullName evidence="2">Multidrug transporter, RND family</fullName>
    </submittedName>
</protein>
<dbReference type="RefSeq" id="WP_116338240.1">
    <property type="nucleotide sequence ID" value="NZ_LT976856.1"/>
</dbReference>